<protein>
    <submittedName>
        <fullName evidence="14">Uncharacterized protein</fullName>
    </submittedName>
</protein>
<dbReference type="InterPro" id="IPR050628">
    <property type="entry name" value="SNF2_RAD54_helicase_TF"/>
</dbReference>
<dbReference type="SMART" id="SM00487">
    <property type="entry name" value="DEXDc"/>
    <property type="match status" value="1"/>
</dbReference>
<dbReference type="InterPro" id="IPR014001">
    <property type="entry name" value="Helicase_ATP-bd"/>
</dbReference>
<name>A0ABR4AW07_9LECA</name>
<dbReference type="Gene3D" id="3.30.40.10">
    <property type="entry name" value="Zinc/RING finger domain, C3HC4 (zinc finger)"/>
    <property type="match status" value="1"/>
</dbReference>
<dbReference type="InterPro" id="IPR038718">
    <property type="entry name" value="SNF2-like_sf"/>
</dbReference>
<feature type="compositionally biased region" description="Low complexity" evidence="10">
    <location>
        <begin position="493"/>
        <end position="506"/>
    </location>
</feature>
<feature type="domain" description="Helicase C-terminal" evidence="13">
    <location>
        <begin position="1128"/>
        <end position="1274"/>
    </location>
</feature>
<comment type="caution">
    <text evidence="14">The sequence shown here is derived from an EMBL/GenBank/DDBJ whole genome shotgun (WGS) entry which is preliminary data.</text>
</comment>
<evidence type="ECO:0000313" key="14">
    <source>
        <dbReference type="EMBL" id="KAL2049852.1"/>
    </source>
</evidence>
<feature type="region of interest" description="Disordered" evidence="10">
    <location>
        <begin position="347"/>
        <end position="457"/>
    </location>
</feature>
<evidence type="ECO:0000256" key="9">
    <source>
        <dbReference type="PROSITE-ProRule" id="PRU00175"/>
    </source>
</evidence>
<evidence type="ECO:0000313" key="15">
    <source>
        <dbReference type="Proteomes" id="UP001590951"/>
    </source>
</evidence>
<dbReference type="PANTHER" id="PTHR45626:SF17">
    <property type="entry name" value="HELICASE-LIKE TRANSCRIPTION FACTOR"/>
    <property type="match status" value="1"/>
</dbReference>
<dbReference type="Proteomes" id="UP001590951">
    <property type="component" value="Unassembled WGS sequence"/>
</dbReference>
<dbReference type="SUPFAM" id="SSF57850">
    <property type="entry name" value="RING/U-box"/>
    <property type="match status" value="1"/>
</dbReference>
<keyword evidence="4 9" id="KW-0863">Zinc-finger</keyword>
<feature type="region of interest" description="Disordered" evidence="10">
    <location>
        <begin position="479"/>
        <end position="522"/>
    </location>
</feature>
<dbReference type="Pfam" id="PF00271">
    <property type="entry name" value="Helicase_C"/>
    <property type="match status" value="1"/>
</dbReference>
<feature type="compositionally biased region" description="Basic residues" evidence="10">
    <location>
        <begin position="437"/>
        <end position="449"/>
    </location>
</feature>
<evidence type="ECO:0000256" key="8">
    <source>
        <dbReference type="ARBA" id="ARBA00022840"/>
    </source>
</evidence>
<dbReference type="PROSITE" id="PS00518">
    <property type="entry name" value="ZF_RING_1"/>
    <property type="match status" value="1"/>
</dbReference>
<feature type="domain" description="RING-type" evidence="11">
    <location>
        <begin position="1024"/>
        <end position="1068"/>
    </location>
</feature>
<reference evidence="14 15" key="1">
    <citation type="submission" date="2024-09" db="EMBL/GenBank/DDBJ databases">
        <title>Rethinking Asexuality: The Enigmatic Case of Functional Sexual Genes in Lepraria (Stereocaulaceae).</title>
        <authorList>
            <person name="Doellman M."/>
            <person name="Sun Y."/>
            <person name="Barcenas-Pena A."/>
            <person name="Lumbsch H.T."/>
            <person name="Grewe F."/>
        </authorList>
    </citation>
    <scope>NUCLEOTIDE SEQUENCE [LARGE SCALE GENOMIC DNA]</scope>
    <source>
        <strain evidence="14 15">Grewe 0041</strain>
    </source>
</reference>
<dbReference type="InterPro" id="IPR017907">
    <property type="entry name" value="Znf_RING_CS"/>
</dbReference>
<feature type="domain" description="Helicase ATP-binding" evidence="12">
    <location>
        <begin position="625"/>
        <end position="819"/>
    </location>
</feature>
<dbReference type="EMBL" id="JBHFEH010000057">
    <property type="protein sequence ID" value="KAL2049852.1"/>
    <property type="molecule type" value="Genomic_DNA"/>
</dbReference>
<keyword evidence="5" id="KW-0378">Hydrolase</keyword>
<dbReference type="SMART" id="SM00184">
    <property type="entry name" value="RING"/>
    <property type="match status" value="1"/>
</dbReference>
<dbReference type="InterPro" id="IPR000330">
    <property type="entry name" value="SNF2_N"/>
</dbReference>
<feature type="compositionally biased region" description="Basic and acidic residues" evidence="10">
    <location>
        <begin position="364"/>
        <end position="383"/>
    </location>
</feature>
<evidence type="ECO:0000256" key="1">
    <source>
        <dbReference type="ARBA" id="ARBA00007025"/>
    </source>
</evidence>
<keyword evidence="6" id="KW-0347">Helicase</keyword>
<dbReference type="InterPro" id="IPR013083">
    <property type="entry name" value="Znf_RING/FYVE/PHD"/>
</dbReference>
<comment type="similarity">
    <text evidence="1">Belongs to the SNF2/RAD54 helicase family.</text>
</comment>
<evidence type="ECO:0000259" key="13">
    <source>
        <dbReference type="PROSITE" id="PS51194"/>
    </source>
</evidence>
<feature type="compositionally biased region" description="Polar residues" evidence="10">
    <location>
        <begin position="403"/>
        <end position="414"/>
    </location>
</feature>
<evidence type="ECO:0000256" key="6">
    <source>
        <dbReference type="ARBA" id="ARBA00022806"/>
    </source>
</evidence>
<keyword evidence="7" id="KW-0862">Zinc</keyword>
<proteinExistence type="inferred from homology"/>
<evidence type="ECO:0000256" key="7">
    <source>
        <dbReference type="ARBA" id="ARBA00022833"/>
    </source>
</evidence>
<feature type="region of interest" description="Disordered" evidence="10">
    <location>
        <begin position="243"/>
        <end position="270"/>
    </location>
</feature>
<dbReference type="Gene3D" id="3.40.50.10810">
    <property type="entry name" value="Tandem AAA-ATPase domain"/>
    <property type="match status" value="1"/>
</dbReference>
<gene>
    <name evidence="14" type="ORF">ABVK25_009947</name>
</gene>
<evidence type="ECO:0000256" key="10">
    <source>
        <dbReference type="SAM" id="MobiDB-lite"/>
    </source>
</evidence>
<sequence length="1320" mass="149094">MPSKNGDPFDSGSPSPFNPADGKDYEDLFVTPAPNTTPDTPMPDLQDGFSMPVPVHENAVTMKSITQNSEAETLQHNFEEDEVDLDISKSKAQHPIEEAALTEPEKSDRIKSLLNNNPENEEAPIADPEKAKHAKYSDSGNDNVDVAIKKEALDFEFVWDRFIPAEVIELSYTENVEPKIEDDVYDFTWASKPDDDDTISISDSDDEQGEYVVLEDGTKMPLKKGNVEVEFLCEEMGNRVIDLDSDEEQSDAAGPRLGKSLLGRSKPKVRHTPAQIAKMHQAQDLLRERIRLQNLNAGLIESSMAPQAPIPRNLPRPAVEDEHAWMTSTDFTPDENAGAKFRDLKKSYSKKVKRQANTLDDDIEYKRAEREENLGLARHKAEYEDTIGYNDGHDSDDGEDNNESLFMSQSPNSRNSKRQRDADDDAEAGNGESPSSRKMRKSNRNRKRTPKDLDKEAEINMMAGIEGFLRKLNKPANEGGDVASNLSNKSPGKGKASQGKKSGQKAGSRRTKRKPTQAGYLNDSTSLLTSNVYEDANANLHRDALPVSSEMNKQKALAALVANVPLEYQREARSEKEHIKRATIDLGSNKVKADGKGNWALKGLKPGSALRHHQVQGAAFMKNRETGTEEPLGGILADSIGLGKTLMTLALMIANPPDKYEKERCTLIVCSPGLLSQWEREIDKHTEPDVFPNVLKHCTATRLSGKGGFLVMQQADIILTTYQEVIKSYPRVEVPHDLTDEDAVIEWWRKTWDQDRDVLHKVNFYRVVLDESQAIKNHVTRTSIACRALQAKHRWALSGTPIMNRIEELYPYFKFLRAPYTGCYSDFQDNYCIPGSNDCNARLHCLLDQIMVRRTFKDTVLGAPIVKLPKHNQRTVHIDFSPVEAAIYRRVFKKLVGLLNKASAEGRLEKHPGMGLIALLRLRQLCAHTFLVQKVLEECLDLDSIHNMEEALITSATVENKNDRLLIASLRRMIEAKIRADEAISEETQSEQIPTGKIASEFGQYLRTLKGNFNWPELRSRTQCYKCGDSPEEAMVTSCMHVYCRECLESLANAATAMAQDETACLECGAIFTGVESCDGLKELEFDDYWLLNDSADKKKRDGKVNMKWVAYDKKLVLSAKTTAVRDQMEQWLQQEPEKKIIIFSQFHMTMQIMEHICRRRKWKYCTYNGKMTHKARDKAILDFGKDLEIKIMIASLRCGGLGLNLTMASKVICIDLWFNSCMEQQAFCRVFRIGQTSETFITRFIANKTVDEKLVEMQMKKTALISRAMDDKSIMSKLTVEDILRLFGEVKLDRNNKPFVDLDDDEKIDRLFEKGKGKK</sequence>
<dbReference type="Pfam" id="PF00176">
    <property type="entry name" value="SNF2-rel_dom"/>
    <property type="match status" value="1"/>
</dbReference>
<feature type="region of interest" description="Disordered" evidence="10">
    <location>
        <begin position="91"/>
        <end position="139"/>
    </location>
</feature>
<keyword evidence="2" id="KW-0479">Metal-binding</keyword>
<dbReference type="InterPro" id="IPR001650">
    <property type="entry name" value="Helicase_C-like"/>
</dbReference>
<evidence type="ECO:0000256" key="3">
    <source>
        <dbReference type="ARBA" id="ARBA00022741"/>
    </source>
</evidence>
<keyword evidence="8" id="KW-0067">ATP-binding</keyword>
<accession>A0ABR4AW07</accession>
<dbReference type="CDD" id="cd18008">
    <property type="entry name" value="DEXDc_SHPRH-like"/>
    <property type="match status" value="1"/>
</dbReference>
<evidence type="ECO:0000256" key="4">
    <source>
        <dbReference type="ARBA" id="ARBA00022771"/>
    </source>
</evidence>
<evidence type="ECO:0000259" key="12">
    <source>
        <dbReference type="PROSITE" id="PS51192"/>
    </source>
</evidence>
<dbReference type="Gene3D" id="3.40.50.300">
    <property type="entry name" value="P-loop containing nucleotide triphosphate hydrolases"/>
    <property type="match status" value="1"/>
</dbReference>
<dbReference type="InterPro" id="IPR027417">
    <property type="entry name" value="P-loop_NTPase"/>
</dbReference>
<dbReference type="PANTHER" id="PTHR45626">
    <property type="entry name" value="TRANSCRIPTION TERMINATION FACTOR 2-RELATED"/>
    <property type="match status" value="1"/>
</dbReference>
<dbReference type="SMART" id="SM00490">
    <property type="entry name" value="HELICc"/>
    <property type="match status" value="1"/>
</dbReference>
<dbReference type="PROSITE" id="PS51192">
    <property type="entry name" value="HELICASE_ATP_BIND_1"/>
    <property type="match status" value="1"/>
</dbReference>
<dbReference type="InterPro" id="IPR001841">
    <property type="entry name" value="Znf_RING"/>
</dbReference>
<feature type="compositionally biased region" description="Basic and acidic residues" evidence="10">
    <location>
        <begin position="91"/>
        <end position="111"/>
    </location>
</feature>
<keyword evidence="3" id="KW-0547">Nucleotide-binding</keyword>
<keyword evidence="15" id="KW-1185">Reference proteome</keyword>
<dbReference type="PROSITE" id="PS51194">
    <property type="entry name" value="HELICASE_CTER"/>
    <property type="match status" value="1"/>
</dbReference>
<dbReference type="InterPro" id="IPR049730">
    <property type="entry name" value="SNF2/RAD54-like_C"/>
</dbReference>
<dbReference type="CDD" id="cd18793">
    <property type="entry name" value="SF2_C_SNF"/>
    <property type="match status" value="1"/>
</dbReference>
<evidence type="ECO:0000259" key="11">
    <source>
        <dbReference type="PROSITE" id="PS50089"/>
    </source>
</evidence>
<evidence type="ECO:0000256" key="2">
    <source>
        <dbReference type="ARBA" id="ARBA00022723"/>
    </source>
</evidence>
<feature type="region of interest" description="Disordered" evidence="10">
    <location>
        <begin position="1"/>
        <end position="52"/>
    </location>
</feature>
<evidence type="ECO:0000256" key="5">
    <source>
        <dbReference type="ARBA" id="ARBA00022801"/>
    </source>
</evidence>
<dbReference type="PROSITE" id="PS50089">
    <property type="entry name" value="ZF_RING_2"/>
    <property type="match status" value="1"/>
</dbReference>
<organism evidence="14 15">
    <name type="scientific">Lepraria finkii</name>
    <dbReference type="NCBI Taxonomy" id="1340010"/>
    <lineage>
        <taxon>Eukaryota</taxon>
        <taxon>Fungi</taxon>
        <taxon>Dikarya</taxon>
        <taxon>Ascomycota</taxon>
        <taxon>Pezizomycotina</taxon>
        <taxon>Lecanoromycetes</taxon>
        <taxon>OSLEUM clade</taxon>
        <taxon>Lecanoromycetidae</taxon>
        <taxon>Lecanorales</taxon>
        <taxon>Lecanorineae</taxon>
        <taxon>Stereocaulaceae</taxon>
        <taxon>Lepraria</taxon>
    </lineage>
</organism>
<dbReference type="SUPFAM" id="SSF52540">
    <property type="entry name" value="P-loop containing nucleoside triphosphate hydrolases"/>
    <property type="match status" value="2"/>
</dbReference>